<keyword evidence="1" id="KW-0812">Transmembrane</keyword>
<comment type="caution">
    <text evidence="2">The sequence shown here is derived from an EMBL/GenBank/DDBJ whole genome shotgun (WGS) entry which is preliminary data.</text>
</comment>
<name>A0A3M9XRD1_9HYPH</name>
<dbReference type="OrthoDB" id="7219977at2"/>
<keyword evidence="3" id="KW-1185">Reference proteome</keyword>
<feature type="transmembrane region" description="Helical" evidence="1">
    <location>
        <begin position="38"/>
        <end position="60"/>
    </location>
</feature>
<feature type="transmembrane region" description="Helical" evidence="1">
    <location>
        <begin position="72"/>
        <end position="92"/>
    </location>
</feature>
<feature type="transmembrane region" description="Helical" evidence="1">
    <location>
        <begin position="108"/>
        <end position="127"/>
    </location>
</feature>
<evidence type="ECO:0000256" key="1">
    <source>
        <dbReference type="SAM" id="Phobius"/>
    </source>
</evidence>
<sequence length="152" mass="15722">MLIAISILAFFCWLLFALAVNALPFFVGATALLAAYQSGAGPVGAIVVGLFVSTALLAGGQRAIAAARSPQLRAAIVFLFAAPAAIAGYHAIRGLARFSASSEPWQDAFAIVGAITVGATAWARMTLTSPKVYRRALARSSAPRVASVNKDE</sequence>
<evidence type="ECO:0000313" key="3">
    <source>
        <dbReference type="Proteomes" id="UP000268623"/>
    </source>
</evidence>
<dbReference type="RefSeq" id="WP_123176284.1">
    <property type="nucleotide sequence ID" value="NZ_QWDD01000001.1"/>
</dbReference>
<reference evidence="2 3" key="1">
    <citation type="submission" date="2018-08" db="EMBL/GenBank/DDBJ databases">
        <title>Genome sequence of Methylocystis hirsuta CSC1, a methanotroph able to accumulate PHAs.</title>
        <authorList>
            <person name="Bordel S."/>
            <person name="Rodriguez E."/>
            <person name="Gancedo J."/>
            <person name="Munoz R."/>
        </authorList>
    </citation>
    <scope>NUCLEOTIDE SEQUENCE [LARGE SCALE GENOMIC DNA]</scope>
    <source>
        <strain evidence="2 3">CSC1</strain>
    </source>
</reference>
<dbReference type="Proteomes" id="UP000268623">
    <property type="component" value="Unassembled WGS sequence"/>
</dbReference>
<gene>
    <name evidence="2" type="ORF">D1O30_12815</name>
</gene>
<evidence type="ECO:0000313" key="2">
    <source>
        <dbReference type="EMBL" id="RNJ50342.1"/>
    </source>
</evidence>
<keyword evidence="1" id="KW-0472">Membrane</keyword>
<protein>
    <recommendedName>
        <fullName evidence="4">Transmembrane protein</fullName>
    </recommendedName>
</protein>
<organism evidence="2 3">
    <name type="scientific">Methylocystis hirsuta</name>
    <dbReference type="NCBI Taxonomy" id="369798"/>
    <lineage>
        <taxon>Bacteria</taxon>
        <taxon>Pseudomonadati</taxon>
        <taxon>Pseudomonadota</taxon>
        <taxon>Alphaproteobacteria</taxon>
        <taxon>Hyphomicrobiales</taxon>
        <taxon>Methylocystaceae</taxon>
        <taxon>Methylocystis</taxon>
    </lineage>
</organism>
<proteinExistence type="predicted"/>
<accession>A0A3M9XRD1</accession>
<dbReference type="EMBL" id="QWDD01000001">
    <property type="protein sequence ID" value="RNJ50342.1"/>
    <property type="molecule type" value="Genomic_DNA"/>
</dbReference>
<dbReference type="AlphaFoldDB" id="A0A3M9XRD1"/>
<keyword evidence="1" id="KW-1133">Transmembrane helix</keyword>
<evidence type="ECO:0008006" key="4">
    <source>
        <dbReference type="Google" id="ProtNLM"/>
    </source>
</evidence>